<sequence>MSNPHRLRICHFYQRGACRNGAQCRFQHVEPKPKVARPSASDILGSELAQHPTWQVESPTNTTDHPTVSVTVPPSDPEFPFDLAALQFEITTTDHALDPARPRPPTTFPFQVRVTNTDIPPGIVSNIQSALNRYTAKHPAVSVCTALEWVDSMLEQILAKTPAPAVRFVALGASPSTDISALPQPSSPPRELLTTLAATAGVEPPLAQNPRRAAELQQLERRFQGSWRSLESTDPHATRVQWDLSVVEPEYTLPNRDFKLSLTVPLTYPTDKCRLAIDYCNPEATIDPTRRQHIAAAFLDHAVEYPHKPLIHVLSWLNRNLQLLLTAEIPLEASASASVAPPMERMSTPSDRLMFLPPDPEVVEITKALAGQSISPARQPAHGSGDEEPFSTASAGSEVSGHEPPKQGRFTTPSHKGIQLRVSLIEARDIELLICSQLSVMVQCDRCRRHNELRRIKPTWEQSHSSAMPWDHDNAQWTDCQTCHLALGVRFRPDLLALNAAAPLGWFSLGYVDCANCTPVDQLPSTYQVVCAQCQHENAPPHIPLLLTQPSPFGTLPDHSSSKKTHPLTSVGSHTATRTQCAKCHHWMHLLMPTIVWQRLTPGWPLEPPEGWDQRPKRKPAKSDIVPGQPLPLNGTCKHYKQSNRWFRFPCCGKLYPCDTCHNDQETHPSEQANRIVCGFCSREQQFQSKSIACSHCLHKYVKFLDGRAFWEGGTGMRDKSKMNRKDSHKYKGLAKTKAK</sequence>
<evidence type="ECO:0000256" key="5">
    <source>
        <dbReference type="PROSITE-ProRule" id="PRU00723"/>
    </source>
</evidence>
<dbReference type="AlphaFoldDB" id="A0A9W8AXN5"/>
<dbReference type="PROSITE" id="PS50103">
    <property type="entry name" value="ZF_C3H1"/>
    <property type="match status" value="1"/>
</dbReference>
<feature type="region of interest" description="Disordered" evidence="6">
    <location>
        <begin position="715"/>
        <end position="740"/>
    </location>
</feature>
<evidence type="ECO:0000256" key="6">
    <source>
        <dbReference type="SAM" id="MobiDB-lite"/>
    </source>
</evidence>
<name>A0A9W8AXN5_9FUNG</name>
<dbReference type="SMART" id="SM00356">
    <property type="entry name" value="ZnF_C3H1"/>
    <property type="match status" value="1"/>
</dbReference>
<proteinExistence type="predicted"/>
<protein>
    <recommendedName>
        <fullName evidence="11">CHY-type domain-containing protein</fullName>
    </recommendedName>
</protein>
<dbReference type="Gene3D" id="4.10.1000.10">
    <property type="entry name" value="Zinc finger, CCCH-type"/>
    <property type="match status" value="1"/>
</dbReference>
<dbReference type="EMBL" id="JANBQB010000678">
    <property type="protein sequence ID" value="KAJ1974273.1"/>
    <property type="molecule type" value="Genomic_DNA"/>
</dbReference>
<feature type="region of interest" description="Disordered" evidence="6">
    <location>
        <begin position="607"/>
        <end position="627"/>
    </location>
</feature>
<dbReference type="SUPFAM" id="SSF90229">
    <property type="entry name" value="CCCH zinc finger"/>
    <property type="match status" value="1"/>
</dbReference>
<dbReference type="InterPro" id="IPR036855">
    <property type="entry name" value="Znf_CCCH_sf"/>
</dbReference>
<dbReference type="GO" id="GO:0008270">
    <property type="term" value="F:zinc ion binding"/>
    <property type="evidence" value="ECO:0007669"/>
    <property type="project" value="UniProtKB-KW"/>
</dbReference>
<evidence type="ECO:0000256" key="2">
    <source>
        <dbReference type="ARBA" id="ARBA00022771"/>
    </source>
</evidence>
<gene>
    <name evidence="9" type="ORF">H4R34_004778</name>
</gene>
<dbReference type="SUPFAM" id="SSF48695">
    <property type="entry name" value="Multiheme cytochromes"/>
    <property type="match status" value="1"/>
</dbReference>
<feature type="compositionally biased region" description="Basic and acidic residues" evidence="6">
    <location>
        <begin position="717"/>
        <end position="726"/>
    </location>
</feature>
<keyword evidence="1 5" id="KW-0479">Metal-binding</keyword>
<evidence type="ECO:0000259" key="7">
    <source>
        <dbReference type="PROSITE" id="PS50103"/>
    </source>
</evidence>
<feature type="domain" description="C3H1-type" evidence="7">
    <location>
        <begin position="4"/>
        <end position="31"/>
    </location>
</feature>
<keyword evidence="10" id="KW-1185">Reference proteome</keyword>
<dbReference type="Pfam" id="PF00642">
    <property type="entry name" value="zf-CCCH"/>
    <property type="match status" value="1"/>
</dbReference>
<evidence type="ECO:0000256" key="1">
    <source>
        <dbReference type="ARBA" id="ARBA00022723"/>
    </source>
</evidence>
<keyword evidence="2 4" id="KW-0863">Zinc-finger</keyword>
<evidence type="ECO:0000259" key="8">
    <source>
        <dbReference type="PROSITE" id="PS51266"/>
    </source>
</evidence>
<dbReference type="Proteomes" id="UP001151582">
    <property type="component" value="Unassembled WGS sequence"/>
</dbReference>
<dbReference type="InterPro" id="IPR037274">
    <property type="entry name" value="Znf_CHY_sf"/>
</dbReference>
<evidence type="ECO:0000313" key="9">
    <source>
        <dbReference type="EMBL" id="KAJ1974273.1"/>
    </source>
</evidence>
<feature type="region of interest" description="Disordered" evidence="6">
    <location>
        <begin position="375"/>
        <end position="413"/>
    </location>
</feature>
<evidence type="ECO:0008006" key="11">
    <source>
        <dbReference type="Google" id="ProtNLM"/>
    </source>
</evidence>
<dbReference type="OrthoDB" id="10253329at2759"/>
<comment type="caution">
    <text evidence="9">The sequence shown here is derived from an EMBL/GenBank/DDBJ whole genome shotgun (WGS) entry which is preliminary data.</text>
</comment>
<dbReference type="Pfam" id="PF05495">
    <property type="entry name" value="zf-CHY"/>
    <property type="match status" value="1"/>
</dbReference>
<reference evidence="9" key="1">
    <citation type="submission" date="2022-07" db="EMBL/GenBank/DDBJ databases">
        <title>Phylogenomic reconstructions and comparative analyses of Kickxellomycotina fungi.</title>
        <authorList>
            <person name="Reynolds N.K."/>
            <person name="Stajich J.E."/>
            <person name="Barry K."/>
            <person name="Grigoriev I.V."/>
            <person name="Crous P."/>
            <person name="Smith M.E."/>
        </authorList>
    </citation>
    <scope>NUCLEOTIDE SEQUENCE</scope>
    <source>
        <strain evidence="9">RSA 567</strain>
    </source>
</reference>
<accession>A0A9W8AXN5</accession>
<evidence type="ECO:0000313" key="10">
    <source>
        <dbReference type="Proteomes" id="UP001151582"/>
    </source>
</evidence>
<evidence type="ECO:0000256" key="3">
    <source>
        <dbReference type="ARBA" id="ARBA00022833"/>
    </source>
</evidence>
<evidence type="ECO:0000256" key="4">
    <source>
        <dbReference type="PROSITE-ProRule" id="PRU00601"/>
    </source>
</evidence>
<dbReference type="InterPro" id="IPR000571">
    <property type="entry name" value="Znf_CCCH"/>
</dbReference>
<dbReference type="InterPro" id="IPR008913">
    <property type="entry name" value="Znf_CHY"/>
</dbReference>
<dbReference type="PROSITE" id="PS51266">
    <property type="entry name" value="ZF_CHY"/>
    <property type="match status" value="1"/>
</dbReference>
<dbReference type="InterPro" id="IPR036280">
    <property type="entry name" value="Multihaem_cyt_sf"/>
</dbReference>
<feature type="domain" description="CHY-type" evidence="8">
    <location>
        <begin position="630"/>
        <end position="699"/>
    </location>
</feature>
<feature type="zinc finger region" description="C3H1-type" evidence="5">
    <location>
        <begin position="4"/>
        <end position="31"/>
    </location>
</feature>
<feature type="compositionally biased region" description="Basic residues" evidence="6">
    <location>
        <begin position="727"/>
        <end position="740"/>
    </location>
</feature>
<keyword evidence="3 5" id="KW-0862">Zinc</keyword>
<dbReference type="SUPFAM" id="SSF161219">
    <property type="entry name" value="CHY zinc finger-like"/>
    <property type="match status" value="1"/>
</dbReference>
<organism evidence="9 10">
    <name type="scientific">Dimargaris verticillata</name>
    <dbReference type="NCBI Taxonomy" id="2761393"/>
    <lineage>
        <taxon>Eukaryota</taxon>
        <taxon>Fungi</taxon>
        <taxon>Fungi incertae sedis</taxon>
        <taxon>Zoopagomycota</taxon>
        <taxon>Kickxellomycotina</taxon>
        <taxon>Dimargaritomycetes</taxon>
        <taxon>Dimargaritales</taxon>
        <taxon>Dimargaritaceae</taxon>
        <taxon>Dimargaris</taxon>
    </lineage>
</organism>